<reference evidence="4 5" key="1">
    <citation type="submission" date="2023-09" db="EMBL/GenBank/DDBJ databases">
        <title>The genome sequence of Streptomyces anthocyanicus.</title>
        <authorList>
            <person name="Mo P."/>
        </authorList>
    </citation>
    <scope>NUCLEOTIDE SEQUENCE [LARGE SCALE GENOMIC DNA]</scope>
    <source>
        <strain evidence="4 5">JCM 4387</strain>
    </source>
</reference>
<evidence type="ECO:0000313" key="5">
    <source>
        <dbReference type="Proteomes" id="UP001249394"/>
    </source>
</evidence>
<name>A0ABY9U340_STRVL</name>
<accession>A0ABY9U340</accession>
<evidence type="ECO:0000256" key="1">
    <source>
        <dbReference type="ARBA" id="ARBA00005428"/>
    </source>
</evidence>
<feature type="compositionally biased region" description="Basic and acidic residues" evidence="3">
    <location>
        <begin position="96"/>
        <end position="109"/>
    </location>
</feature>
<feature type="compositionally biased region" description="Low complexity" evidence="3">
    <location>
        <begin position="84"/>
        <end position="95"/>
    </location>
</feature>
<dbReference type="Gene3D" id="1.20.58.1000">
    <property type="entry name" value="Metal-sensitive repressor, helix protomer"/>
    <property type="match status" value="1"/>
</dbReference>
<dbReference type="InterPro" id="IPR038390">
    <property type="entry name" value="Metal_Tscrpt_repr_sf"/>
</dbReference>
<dbReference type="Pfam" id="PF02583">
    <property type="entry name" value="Trns_repr_metal"/>
    <property type="match status" value="1"/>
</dbReference>
<dbReference type="PROSITE" id="PS51257">
    <property type="entry name" value="PROKAR_LIPOPROTEIN"/>
    <property type="match status" value="1"/>
</dbReference>
<feature type="compositionally biased region" description="Basic residues" evidence="3">
    <location>
        <begin position="110"/>
        <end position="128"/>
    </location>
</feature>
<keyword evidence="2" id="KW-0186">Copper</keyword>
<keyword evidence="5" id="KW-1185">Reference proteome</keyword>
<proteinExistence type="inferred from homology"/>
<protein>
    <submittedName>
        <fullName evidence="4">Metal-sensitive transcriptional regulator</fullName>
    </submittedName>
</protein>
<gene>
    <name evidence="4" type="ORF">RI060_04805</name>
</gene>
<evidence type="ECO:0000256" key="2">
    <source>
        <dbReference type="ARBA" id="ARBA00023008"/>
    </source>
</evidence>
<dbReference type="EMBL" id="CP134213">
    <property type="protein sequence ID" value="WND16722.1"/>
    <property type="molecule type" value="Genomic_DNA"/>
</dbReference>
<dbReference type="InterPro" id="IPR003735">
    <property type="entry name" value="Metal_Tscrpt_repr"/>
</dbReference>
<dbReference type="Proteomes" id="UP001249394">
    <property type="component" value="Chromosome"/>
</dbReference>
<evidence type="ECO:0000313" key="4">
    <source>
        <dbReference type="EMBL" id="WND16722.1"/>
    </source>
</evidence>
<comment type="similarity">
    <text evidence="1">Belongs to the CsoR family.</text>
</comment>
<feature type="region of interest" description="Disordered" evidence="3">
    <location>
        <begin position="69"/>
        <end position="140"/>
    </location>
</feature>
<organism evidence="4 5">
    <name type="scientific">Streptomyces violaceus</name>
    <name type="common">Streptomyces venezuelae</name>
    <dbReference type="NCBI Taxonomy" id="1936"/>
    <lineage>
        <taxon>Bacteria</taxon>
        <taxon>Bacillati</taxon>
        <taxon>Actinomycetota</taxon>
        <taxon>Actinomycetes</taxon>
        <taxon>Kitasatosporales</taxon>
        <taxon>Streptomycetaceae</taxon>
        <taxon>Streptomyces</taxon>
    </lineage>
</organism>
<sequence length="140" mass="14446">MRSGCINVLTQVATANAALQSCALALLEEHLDRCVTEAMVEGGEQAQARVVPVRGRGPVVGEVVAVAGMTTPGLSNGPRPLTRSSTGSAATATGSQDRDTGALDAEGHSRPLRSLHARRRSAQAHRHGLVAGRLPPVESP</sequence>
<evidence type="ECO:0000256" key="3">
    <source>
        <dbReference type="SAM" id="MobiDB-lite"/>
    </source>
</evidence>